<evidence type="ECO:0000313" key="2">
    <source>
        <dbReference type="EMBL" id="CAF1651389.1"/>
    </source>
</evidence>
<evidence type="ECO:0000313" key="3">
    <source>
        <dbReference type="EMBL" id="CAF4580308.1"/>
    </source>
</evidence>
<dbReference type="Proteomes" id="UP000663829">
    <property type="component" value="Unassembled WGS sequence"/>
</dbReference>
<feature type="compositionally biased region" description="Low complexity" evidence="1">
    <location>
        <begin position="54"/>
        <end position="64"/>
    </location>
</feature>
<evidence type="ECO:0000313" key="4">
    <source>
        <dbReference type="Proteomes" id="UP000663829"/>
    </source>
</evidence>
<name>A0A816ER18_9BILA</name>
<proteinExistence type="predicted"/>
<protein>
    <submittedName>
        <fullName evidence="2">Uncharacterized protein</fullName>
    </submittedName>
</protein>
<organism evidence="2 4">
    <name type="scientific">Didymodactylos carnosus</name>
    <dbReference type="NCBI Taxonomy" id="1234261"/>
    <lineage>
        <taxon>Eukaryota</taxon>
        <taxon>Metazoa</taxon>
        <taxon>Spiralia</taxon>
        <taxon>Gnathifera</taxon>
        <taxon>Rotifera</taxon>
        <taxon>Eurotatoria</taxon>
        <taxon>Bdelloidea</taxon>
        <taxon>Philodinida</taxon>
        <taxon>Philodinidae</taxon>
        <taxon>Didymodactylos</taxon>
    </lineage>
</organism>
<accession>A0A816ER18</accession>
<feature type="region of interest" description="Disordered" evidence="1">
    <location>
        <begin position="36"/>
        <end position="85"/>
    </location>
</feature>
<sequence>MHSYNTRSKGILLSTTILSLELKSQSSTKLQEMDTMNEDGRLLTLSDDKGQDNTSTTISRTTVTGKEDGHVSSSDSNDINGKSHAELQNDARIDFEQEVSQERLLSLVCEPKTLFKIPLFDDQPPTCFTDAQEWLDIAIIQLQK</sequence>
<dbReference type="AlphaFoldDB" id="A0A816ER18"/>
<keyword evidence="4" id="KW-1185">Reference proteome</keyword>
<reference evidence="2" key="1">
    <citation type="submission" date="2021-02" db="EMBL/GenBank/DDBJ databases">
        <authorList>
            <person name="Nowell W R."/>
        </authorList>
    </citation>
    <scope>NUCLEOTIDE SEQUENCE</scope>
</reference>
<dbReference type="EMBL" id="CAJNOQ010051607">
    <property type="protein sequence ID" value="CAF1651389.1"/>
    <property type="molecule type" value="Genomic_DNA"/>
</dbReference>
<feature type="compositionally biased region" description="Polar residues" evidence="1">
    <location>
        <begin position="71"/>
        <end position="80"/>
    </location>
</feature>
<gene>
    <name evidence="2" type="ORF">GPM918_LOCUS45533</name>
    <name evidence="3" type="ORF">SRO942_LOCUS48111</name>
</gene>
<feature type="compositionally biased region" description="Basic and acidic residues" evidence="1">
    <location>
        <begin position="38"/>
        <end position="51"/>
    </location>
</feature>
<dbReference type="EMBL" id="CAJOBC010122408">
    <property type="protein sequence ID" value="CAF4580308.1"/>
    <property type="molecule type" value="Genomic_DNA"/>
</dbReference>
<feature type="non-terminal residue" evidence="2">
    <location>
        <position position="144"/>
    </location>
</feature>
<dbReference type="Proteomes" id="UP000681722">
    <property type="component" value="Unassembled WGS sequence"/>
</dbReference>
<comment type="caution">
    <text evidence="2">The sequence shown here is derived from an EMBL/GenBank/DDBJ whole genome shotgun (WGS) entry which is preliminary data.</text>
</comment>
<evidence type="ECO:0000256" key="1">
    <source>
        <dbReference type="SAM" id="MobiDB-lite"/>
    </source>
</evidence>